<protein>
    <submittedName>
        <fullName evidence="1">Uncharacterized protein</fullName>
    </submittedName>
</protein>
<dbReference type="SUPFAM" id="SSF52058">
    <property type="entry name" value="L domain-like"/>
    <property type="match status" value="1"/>
</dbReference>
<accession>A0A8H6X8V7</accession>
<dbReference type="AlphaFoldDB" id="A0A8H6X8V7"/>
<comment type="caution">
    <text evidence="1">The sequence shown here is derived from an EMBL/GenBank/DDBJ whole genome shotgun (WGS) entry which is preliminary data.</text>
</comment>
<proteinExistence type="predicted"/>
<gene>
    <name evidence="1" type="ORF">MSAN_02291500</name>
</gene>
<dbReference type="EMBL" id="JACAZH010000036">
    <property type="protein sequence ID" value="KAF7336593.1"/>
    <property type="molecule type" value="Genomic_DNA"/>
</dbReference>
<name>A0A8H6X8V7_9AGAR</name>
<sequence length="895" mass="99160">MAPDGPEDVWHGIFAVLSRLHPRSLGPLAWAMPEMAYIIEQYRFRVLSVQSSLAAWKTRTIGFPALSRARFEALPRADLRWIRHVRIGAIACDALDPIFDGCPLMETLWIDHSRTGALAPAVRGLDRLHTLRELTIPFVYFTEGAWLHGVVVPTVTHLHLNPVANVDGGSTLHLPALSAFPNLTHLGFAGDPGCVERAAQSNTAWGVLVRVHEGDELDGADVCVDPRVVYLRYRGLASDHDWLLRACPDWKPHIPRDPELLWDQWRCFDAVIAARKEGRLLAENGPIGSNACAVLAEWNAVSDAPPRCPPGLVDTILELAAQQHPAKLGALARVSQDSRPRGVRRLFRTVCMDSAGVDEVACGFPLLAPRVFDRWAEAGVGHAGEHVRPRHLRTFSVRYTPFQQLFGTCKALVALWINHRWHSHDRPDLRGLENLTSLRDLTIPVTYLADGAFDGIVLPSVTHPHFTTSLFVGVDLPLDAFPNVTHLGFSAAVMAEDLEAALGRGVKAIVIRGDAEELYIEDRVVGLVGDVCVHAEWLKRTTPEWRPELLDQWTFANAVVTARGSGKVLAKDGRAPYSVERLLDLVWIELNPFGVKTTPVDVTSRRSWKKTNKKKQKNASGGVLAAAAPCALAALSRTTRRAVMGIMYRVLCVGDARLDFARAGSPWPHSEAAFPMMRMATFTRLLDGPDGPANRVEHLHVCSDADTFQPIFDKCPRLASLWIEHGGSIAACPPLRGLALLPRLKELTIPFTYATVPETFCDVRLPTVTHLHFYPVKRFYQALDLDVLSAFPSVTHLGFSADSVHDCGLRAADARATLAVLVRGGMLGPKHPRVVHLRNPDVDEDDDWLLRAAPGWVPPDMAWGPGRGVVRHQWAFLERVMAERARRRRMKERKL</sequence>
<evidence type="ECO:0000313" key="1">
    <source>
        <dbReference type="EMBL" id="KAF7336593.1"/>
    </source>
</evidence>
<evidence type="ECO:0000313" key="2">
    <source>
        <dbReference type="Proteomes" id="UP000623467"/>
    </source>
</evidence>
<dbReference type="Proteomes" id="UP000623467">
    <property type="component" value="Unassembled WGS sequence"/>
</dbReference>
<keyword evidence="2" id="KW-1185">Reference proteome</keyword>
<organism evidence="1 2">
    <name type="scientific">Mycena sanguinolenta</name>
    <dbReference type="NCBI Taxonomy" id="230812"/>
    <lineage>
        <taxon>Eukaryota</taxon>
        <taxon>Fungi</taxon>
        <taxon>Dikarya</taxon>
        <taxon>Basidiomycota</taxon>
        <taxon>Agaricomycotina</taxon>
        <taxon>Agaricomycetes</taxon>
        <taxon>Agaricomycetidae</taxon>
        <taxon>Agaricales</taxon>
        <taxon>Marasmiineae</taxon>
        <taxon>Mycenaceae</taxon>
        <taxon>Mycena</taxon>
    </lineage>
</organism>
<reference evidence="1" key="1">
    <citation type="submission" date="2020-05" db="EMBL/GenBank/DDBJ databases">
        <title>Mycena genomes resolve the evolution of fungal bioluminescence.</title>
        <authorList>
            <person name="Tsai I.J."/>
        </authorList>
    </citation>
    <scope>NUCLEOTIDE SEQUENCE</scope>
    <source>
        <strain evidence="1">160909Yilan</strain>
    </source>
</reference>